<dbReference type="RefSeq" id="WP_387405241.1">
    <property type="nucleotide sequence ID" value="NZ_JBIAQY010000009.1"/>
</dbReference>
<feature type="compositionally biased region" description="Polar residues" evidence="2">
    <location>
        <begin position="240"/>
        <end position="256"/>
    </location>
</feature>
<keyword evidence="1" id="KW-0175">Coiled coil</keyword>
<sequence>MTATPNDLRKRATRLRRGVGQLGVIESILDAADGPWLGVMDADGRGTAELRMHLAGRYRLTAVVTSAGKLSMVQMHAPEVGERVISGKPALRQGWDETVTMPKQPDWLDYVIDWVGAASADVDRRTVIAWQLQGADRRLAAMDDTLEGMRASLAEREQLRDELAAEIDLLRSEFDSLPERPGDTTNLPAGPGTDVPEIPRSNRPAEPDTAAPGTPGSNLPTESHTVAPEFSSDNRPAELGTSTPDLPGGNSPTESHTVAPEFSTDNRPTELGTSTPDLPGDDLPADDRLPELGAGVHDIPGAPGACEPGNPADDQIPRPNTLPQENPAVMSAPTDISRVDANTQI</sequence>
<evidence type="ECO:0000313" key="3">
    <source>
        <dbReference type="EMBL" id="MFF3571166.1"/>
    </source>
</evidence>
<feature type="compositionally biased region" description="Polar residues" evidence="2">
    <location>
        <begin position="215"/>
        <end position="224"/>
    </location>
</feature>
<proteinExistence type="predicted"/>
<comment type="caution">
    <text evidence="3">The sequence shown here is derived from an EMBL/GenBank/DDBJ whole genome shotgun (WGS) entry which is preliminary data.</text>
</comment>
<feature type="region of interest" description="Disordered" evidence="2">
    <location>
        <begin position="174"/>
        <end position="345"/>
    </location>
</feature>
<evidence type="ECO:0000313" key="4">
    <source>
        <dbReference type="Proteomes" id="UP001601992"/>
    </source>
</evidence>
<feature type="coiled-coil region" evidence="1">
    <location>
        <begin position="146"/>
        <end position="173"/>
    </location>
</feature>
<evidence type="ECO:0000256" key="2">
    <source>
        <dbReference type="SAM" id="MobiDB-lite"/>
    </source>
</evidence>
<dbReference type="EMBL" id="JBIAQY010000009">
    <property type="protein sequence ID" value="MFF3571166.1"/>
    <property type="molecule type" value="Genomic_DNA"/>
</dbReference>
<gene>
    <name evidence="3" type="ORF">ACFYXQ_25635</name>
</gene>
<name>A0ABW6S4D8_9NOCA</name>
<organism evidence="3 4">
    <name type="scientific">Nocardia jiangxiensis</name>
    <dbReference type="NCBI Taxonomy" id="282685"/>
    <lineage>
        <taxon>Bacteria</taxon>
        <taxon>Bacillati</taxon>
        <taxon>Actinomycetota</taxon>
        <taxon>Actinomycetes</taxon>
        <taxon>Mycobacteriales</taxon>
        <taxon>Nocardiaceae</taxon>
        <taxon>Nocardia</taxon>
    </lineage>
</organism>
<feature type="compositionally biased region" description="Polar residues" evidence="2">
    <location>
        <begin position="263"/>
        <end position="275"/>
    </location>
</feature>
<dbReference type="Proteomes" id="UP001601992">
    <property type="component" value="Unassembled WGS sequence"/>
</dbReference>
<accession>A0ABW6S4D8</accession>
<reference evidence="3 4" key="1">
    <citation type="submission" date="2024-10" db="EMBL/GenBank/DDBJ databases">
        <title>The Natural Products Discovery Center: Release of the First 8490 Sequenced Strains for Exploring Actinobacteria Biosynthetic Diversity.</title>
        <authorList>
            <person name="Kalkreuter E."/>
            <person name="Kautsar S.A."/>
            <person name="Yang D."/>
            <person name="Bader C.D."/>
            <person name="Teijaro C.N."/>
            <person name="Fluegel L."/>
            <person name="Davis C.M."/>
            <person name="Simpson J.R."/>
            <person name="Lauterbach L."/>
            <person name="Steele A.D."/>
            <person name="Gui C."/>
            <person name="Meng S."/>
            <person name="Li G."/>
            <person name="Viehrig K."/>
            <person name="Ye F."/>
            <person name="Su P."/>
            <person name="Kiefer A.F."/>
            <person name="Nichols A."/>
            <person name="Cepeda A.J."/>
            <person name="Yan W."/>
            <person name="Fan B."/>
            <person name="Jiang Y."/>
            <person name="Adhikari A."/>
            <person name="Zheng C.-J."/>
            <person name="Schuster L."/>
            <person name="Cowan T.M."/>
            <person name="Smanski M.J."/>
            <person name="Chevrette M.G."/>
            <person name="De Carvalho L.P.S."/>
            <person name="Shen B."/>
        </authorList>
    </citation>
    <scope>NUCLEOTIDE SEQUENCE [LARGE SCALE GENOMIC DNA]</scope>
    <source>
        <strain evidence="3 4">NPDC002593</strain>
    </source>
</reference>
<protein>
    <submittedName>
        <fullName evidence="3">Uncharacterized protein</fullName>
    </submittedName>
</protein>
<keyword evidence="4" id="KW-1185">Reference proteome</keyword>
<evidence type="ECO:0000256" key="1">
    <source>
        <dbReference type="SAM" id="Coils"/>
    </source>
</evidence>